<evidence type="ECO:0000256" key="1">
    <source>
        <dbReference type="ARBA" id="ARBA00005901"/>
    </source>
</evidence>
<keyword evidence="2" id="KW-0813">Transport</keyword>
<comment type="similarity">
    <text evidence="1">Belongs to the V-ATPase E subunit family.</text>
</comment>
<dbReference type="GO" id="GO:0046961">
    <property type="term" value="F:proton-transporting ATPase activity, rotational mechanism"/>
    <property type="evidence" value="ECO:0007669"/>
    <property type="project" value="InterPro"/>
</dbReference>
<dbReference type="SUPFAM" id="SSF160527">
    <property type="entry name" value="V-type ATPase subunit E-like"/>
    <property type="match status" value="1"/>
</dbReference>
<organism evidence="4">
    <name type="scientific">Vecturithrix granuli</name>
    <dbReference type="NCBI Taxonomy" id="1499967"/>
    <lineage>
        <taxon>Bacteria</taxon>
        <taxon>Candidatus Moduliflexota</taxon>
        <taxon>Candidatus Vecturitrichia</taxon>
        <taxon>Candidatus Vecturitrichales</taxon>
        <taxon>Candidatus Vecturitrichaceae</taxon>
        <taxon>Candidatus Vecturithrix</taxon>
    </lineage>
</organism>
<evidence type="ECO:0000313" key="5">
    <source>
        <dbReference type="Proteomes" id="UP000030661"/>
    </source>
</evidence>
<evidence type="ECO:0000256" key="2">
    <source>
        <dbReference type="ARBA" id="ARBA00022448"/>
    </source>
</evidence>
<dbReference type="STRING" id="1499967.U27_06861"/>
<dbReference type="InterPro" id="IPR002842">
    <property type="entry name" value="ATPase_V1_Esu"/>
</dbReference>
<proteinExistence type="inferred from homology"/>
<dbReference type="InterPro" id="IPR038495">
    <property type="entry name" value="ATPase_E_C"/>
</dbReference>
<dbReference type="EMBL" id="DF820471">
    <property type="protein sequence ID" value="GAK59875.1"/>
    <property type="molecule type" value="Genomic_DNA"/>
</dbReference>
<protein>
    <submittedName>
        <fullName evidence="4">Uncharacterized protein</fullName>
    </submittedName>
</protein>
<evidence type="ECO:0000313" key="4">
    <source>
        <dbReference type="EMBL" id="GAK59875.1"/>
    </source>
</evidence>
<dbReference type="GO" id="GO:0033178">
    <property type="term" value="C:proton-transporting two-sector ATPase complex, catalytic domain"/>
    <property type="evidence" value="ECO:0007669"/>
    <property type="project" value="InterPro"/>
</dbReference>
<keyword evidence="5" id="KW-1185">Reference proteome</keyword>
<dbReference type="Proteomes" id="UP000030661">
    <property type="component" value="Unassembled WGS sequence"/>
</dbReference>
<dbReference type="Gene3D" id="3.30.2320.30">
    <property type="entry name" value="ATP synthase, E subunit, C-terminal"/>
    <property type="match status" value="1"/>
</dbReference>
<reference evidence="4" key="1">
    <citation type="journal article" date="2015" name="PeerJ">
        <title>First genomic representation of candidate bacterial phylum KSB3 points to enhanced environmental sensing as a trigger of wastewater bulking.</title>
        <authorList>
            <person name="Sekiguchi Y."/>
            <person name="Ohashi A."/>
            <person name="Parks D.H."/>
            <person name="Yamauchi T."/>
            <person name="Tyson G.W."/>
            <person name="Hugenholtz P."/>
        </authorList>
    </citation>
    <scope>NUCLEOTIDE SEQUENCE [LARGE SCALE GENOMIC DNA]</scope>
</reference>
<dbReference type="InterPro" id="IPR028987">
    <property type="entry name" value="ATP_synth_B-like_membr_sf"/>
</dbReference>
<gene>
    <name evidence="4" type="ORF">U27_06861</name>
</gene>
<dbReference type="Pfam" id="PF01991">
    <property type="entry name" value="vATP-synt_E"/>
    <property type="match status" value="1"/>
</dbReference>
<dbReference type="Gene3D" id="1.20.5.620">
    <property type="entry name" value="F1F0 ATP synthase subunit B, membrane domain"/>
    <property type="match status" value="1"/>
</dbReference>
<keyword evidence="3" id="KW-0406">Ion transport</keyword>
<dbReference type="eggNOG" id="COG1390">
    <property type="taxonomic scope" value="Bacteria"/>
</dbReference>
<name>A0A081C5M0_VECG1</name>
<dbReference type="SUPFAM" id="SSF81573">
    <property type="entry name" value="F1F0 ATP synthase subunit B, membrane domain"/>
    <property type="match status" value="1"/>
</dbReference>
<dbReference type="HOGENOM" id="CLU_1363953_0_0_0"/>
<evidence type="ECO:0000256" key="3">
    <source>
        <dbReference type="ARBA" id="ARBA00023065"/>
    </source>
</evidence>
<sequence length="199" mass="22929">MSLATIIKKIDEEAEAQCQELIAQARVEDEQIVTYARVKAQEEAVNILRHAEEELQTVKSKQMATTLLHLRKEKLDNRQRILQEVFTETLRRVAALTPDQRRAIIKTILLSVKEERQGSILPSISDRSLLDQAFLQEINDELAQQGRSLRFTLSERSAEIDQGFIVDFEDFDVNYSVEKVLTGLWEDIKGDVSKRLFEN</sequence>
<accession>A0A081C5M0</accession>
<dbReference type="AlphaFoldDB" id="A0A081C5M0"/>